<dbReference type="AlphaFoldDB" id="A0A132BC35"/>
<evidence type="ECO:0000313" key="3">
    <source>
        <dbReference type="Proteomes" id="UP000070700"/>
    </source>
</evidence>
<dbReference type="GeneID" id="28828587"/>
<name>A0A132BC35_MOLSC</name>
<dbReference type="Proteomes" id="UP000070700">
    <property type="component" value="Unassembled WGS sequence"/>
</dbReference>
<evidence type="ECO:0000256" key="1">
    <source>
        <dbReference type="SAM" id="SignalP"/>
    </source>
</evidence>
<feature type="signal peptide" evidence="1">
    <location>
        <begin position="1"/>
        <end position="24"/>
    </location>
</feature>
<protein>
    <submittedName>
        <fullName evidence="2">Uncharacterized protein</fullName>
    </submittedName>
</protein>
<reference evidence="2 3" key="1">
    <citation type="submission" date="2015-10" db="EMBL/GenBank/DDBJ databases">
        <title>Full genome of DAOMC 229536 Phialocephala scopiformis, a fungal endophyte of spruce producing the potent anti-insectan compound rugulosin.</title>
        <authorList>
            <consortium name="DOE Joint Genome Institute"/>
            <person name="Walker A.K."/>
            <person name="Frasz S.L."/>
            <person name="Seifert K.A."/>
            <person name="Miller J.D."/>
            <person name="Mondo S.J."/>
            <person name="Labutti K."/>
            <person name="Lipzen A."/>
            <person name="Dockter R."/>
            <person name="Kennedy M."/>
            <person name="Grigoriev I.V."/>
            <person name="Spatafora J.W."/>
        </authorList>
    </citation>
    <scope>NUCLEOTIDE SEQUENCE [LARGE SCALE GENOMIC DNA]</scope>
    <source>
        <strain evidence="2 3">CBS 120377</strain>
    </source>
</reference>
<dbReference type="EMBL" id="KQ947431">
    <property type="protein sequence ID" value="KUJ09569.1"/>
    <property type="molecule type" value="Genomic_DNA"/>
</dbReference>
<dbReference type="OrthoDB" id="4820608at2759"/>
<keyword evidence="1" id="KW-0732">Signal</keyword>
<proteinExistence type="predicted"/>
<feature type="chain" id="PRO_5007288107" evidence="1">
    <location>
        <begin position="25"/>
        <end position="279"/>
    </location>
</feature>
<organism evidence="2 3">
    <name type="scientific">Mollisia scopiformis</name>
    <name type="common">Conifer needle endophyte fungus</name>
    <name type="synonym">Phialocephala scopiformis</name>
    <dbReference type="NCBI Taxonomy" id="149040"/>
    <lineage>
        <taxon>Eukaryota</taxon>
        <taxon>Fungi</taxon>
        <taxon>Dikarya</taxon>
        <taxon>Ascomycota</taxon>
        <taxon>Pezizomycotina</taxon>
        <taxon>Leotiomycetes</taxon>
        <taxon>Helotiales</taxon>
        <taxon>Mollisiaceae</taxon>
        <taxon>Mollisia</taxon>
    </lineage>
</organism>
<keyword evidence="3" id="KW-1185">Reference proteome</keyword>
<accession>A0A132BC35</accession>
<dbReference type="KEGG" id="psco:LY89DRAFT_724016"/>
<sequence length="279" mass="30083">MQSNNSFRLAAATTLLAACGLVSAQIPVVTMFPVTTQTSFPSPQCTGTSSTESFTVNYNFESVERGDPIIATTEIAEYNLLNFKSINFVDTDTDFDGNHLGLAPHTYPYVATFSPGTEIIDDLLSPNISMITASYIESTLTSFTPKSFWYGCVYPFPYTAGSLPVDCNITATGFDKSGNLVAKQSFEFSGNGSIIQDQNYGTFQGFSQVYSVAFGVSPIIAAALVDNIIATLYQEECAPYYTGSYGNGTSSSWIYTSGLSGHARYPSLLHSITTFQTPT</sequence>
<gene>
    <name evidence="2" type="ORF">LY89DRAFT_724016</name>
</gene>
<dbReference type="InParanoid" id="A0A132BC35"/>
<evidence type="ECO:0000313" key="2">
    <source>
        <dbReference type="EMBL" id="KUJ09569.1"/>
    </source>
</evidence>
<dbReference type="RefSeq" id="XP_018063924.1">
    <property type="nucleotide sequence ID" value="XM_018218861.1"/>
</dbReference>